<comment type="caution">
    <text evidence="1">The sequence shown here is derived from an EMBL/GenBank/DDBJ whole genome shotgun (WGS) entry which is preliminary data.</text>
</comment>
<dbReference type="EMBL" id="VILF01000004">
    <property type="protein sequence ID" value="MTJ44574.1"/>
    <property type="molecule type" value="Genomic_DNA"/>
</dbReference>
<gene>
    <name evidence="1" type="ORF">FJR39_15915</name>
</gene>
<name>A0ACC7S8N9_DOLFA</name>
<evidence type="ECO:0000313" key="2">
    <source>
        <dbReference type="Proteomes" id="UP001517388"/>
    </source>
</evidence>
<protein>
    <submittedName>
        <fullName evidence="1">Type II toxin-antitoxin system Phd/YefM family antitoxin</fullName>
    </submittedName>
</protein>
<reference evidence="2" key="1">
    <citation type="journal article" date="2020" name="Toxins">
        <title>Phylogenomic Analysis of Secondary Metabolism in the Toxic Cyanobacterial Genera Anabaena, Dolichospermum and Aphanizomenon.</title>
        <authorList>
            <person name="Oesterholm J."/>
            <person name="Popin R.V."/>
            <person name="Fewer D.P."/>
            <person name="Sivonen K."/>
        </authorList>
    </citation>
    <scope>NUCLEOTIDE SEQUENCE [LARGE SCALE GENOMIC DNA]</scope>
    <source>
        <strain evidence="2">UHCC 0037</strain>
    </source>
</reference>
<sequence length="88" mass="10048">MNQVNATEVQEHLSDFLDSLTQGETSIVIEKAGQAIATLISYEEWKRLKQLESYLVLEDDEESFSPEAVIKAYNQLHSTEFTIENIIN</sequence>
<keyword evidence="2" id="KW-1185">Reference proteome</keyword>
<dbReference type="Proteomes" id="UP001517388">
    <property type="component" value="Unassembled WGS sequence"/>
</dbReference>
<evidence type="ECO:0000313" key="1">
    <source>
        <dbReference type="EMBL" id="MTJ44574.1"/>
    </source>
</evidence>
<organism evidence="1 2">
    <name type="scientific">Dolichospermum flos-aquae UHCC 0037</name>
    <dbReference type="NCBI Taxonomy" id="2590026"/>
    <lineage>
        <taxon>Bacteria</taxon>
        <taxon>Bacillati</taxon>
        <taxon>Cyanobacteriota</taxon>
        <taxon>Cyanophyceae</taxon>
        <taxon>Nostocales</taxon>
        <taxon>Aphanizomenonaceae</taxon>
        <taxon>Dolichospermum</taxon>
    </lineage>
</organism>
<proteinExistence type="predicted"/>
<accession>A0ACC7S8N9</accession>